<dbReference type="EMBL" id="CM042042">
    <property type="protein sequence ID" value="KAI3704642.1"/>
    <property type="molecule type" value="Genomic_DNA"/>
</dbReference>
<protein>
    <submittedName>
        <fullName evidence="1">Uncharacterized protein</fullName>
    </submittedName>
</protein>
<proteinExistence type="predicted"/>
<comment type="caution">
    <text evidence="1">The sequence shown here is derived from an EMBL/GenBank/DDBJ whole genome shotgun (WGS) entry which is preliminary data.</text>
</comment>
<reference evidence="2" key="1">
    <citation type="journal article" date="2022" name="Mol. Ecol. Resour.">
        <title>The genomes of chicory, endive, great burdock and yacon provide insights into Asteraceae palaeo-polyploidization history and plant inulin production.</title>
        <authorList>
            <person name="Fan W."/>
            <person name="Wang S."/>
            <person name="Wang H."/>
            <person name="Wang A."/>
            <person name="Jiang F."/>
            <person name="Liu H."/>
            <person name="Zhao H."/>
            <person name="Xu D."/>
            <person name="Zhang Y."/>
        </authorList>
    </citation>
    <scope>NUCLEOTIDE SEQUENCE [LARGE SCALE GENOMIC DNA]</scope>
    <source>
        <strain evidence="2">cv. Yunnan</strain>
    </source>
</reference>
<organism evidence="1 2">
    <name type="scientific">Smallanthus sonchifolius</name>
    <dbReference type="NCBI Taxonomy" id="185202"/>
    <lineage>
        <taxon>Eukaryota</taxon>
        <taxon>Viridiplantae</taxon>
        <taxon>Streptophyta</taxon>
        <taxon>Embryophyta</taxon>
        <taxon>Tracheophyta</taxon>
        <taxon>Spermatophyta</taxon>
        <taxon>Magnoliopsida</taxon>
        <taxon>eudicotyledons</taxon>
        <taxon>Gunneridae</taxon>
        <taxon>Pentapetalae</taxon>
        <taxon>asterids</taxon>
        <taxon>campanulids</taxon>
        <taxon>Asterales</taxon>
        <taxon>Asteraceae</taxon>
        <taxon>Asteroideae</taxon>
        <taxon>Heliantheae alliance</taxon>
        <taxon>Millerieae</taxon>
        <taxon>Smallanthus</taxon>
    </lineage>
</organism>
<gene>
    <name evidence="1" type="ORF">L1987_74868</name>
</gene>
<dbReference type="Proteomes" id="UP001056120">
    <property type="component" value="Linkage Group LG25"/>
</dbReference>
<reference evidence="1 2" key="2">
    <citation type="journal article" date="2022" name="Mol. Ecol. Resour.">
        <title>The genomes of chicory, endive, great burdock and yacon provide insights into Asteraceae paleo-polyploidization history and plant inulin production.</title>
        <authorList>
            <person name="Fan W."/>
            <person name="Wang S."/>
            <person name="Wang H."/>
            <person name="Wang A."/>
            <person name="Jiang F."/>
            <person name="Liu H."/>
            <person name="Zhao H."/>
            <person name="Xu D."/>
            <person name="Zhang Y."/>
        </authorList>
    </citation>
    <scope>NUCLEOTIDE SEQUENCE [LARGE SCALE GENOMIC DNA]</scope>
    <source>
        <strain evidence="2">cv. Yunnan</strain>
        <tissue evidence="1">Leaves</tissue>
    </source>
</reference>
<accession>A0ACB9A3E3</accession>
<evidence type="ECO:0000313" key="1">
    <source>
        <dbReference type="EMBL" id="KAI3704642.1"/>
    </source>
</evidence>
<keyword evidence="2" id="KW-1185">Reference proteome</keyword>
<name>A0ACB9A3E3_9ASTR</name>
<evidence type="ECO:0000313" key="2">
    <source>
        <dbReference type="Proteomes" id="UP001056120"/>
    </source>
</evidence>
<sequence length="67" mass="7866">MQYTRRSGACRKRKLYLHQMQPLAHLTDRHPPISPTLSSLHIKPPLTLSLNTFIPLSQYFFINPHQK</sequence>